<dbReference type="Pfam" id="PF20434">
    <property type="entry name" value="BD-FAE"/>
    <property type="match status" value="1"/>
</dbReference>
<feature type="domain" description="BD-FAE-like" evidence="3">
    <location>
        <begin position="62"/>
        <end position="277"/>
    </location>
</feature>
<dbReference type="AlphaFoldDB" id="A0AAX1C5S6"/>
<evidence type="ECO:0000259" key="3">
    <source>
        <dbReference type="Pfam" id="PF20434"/>
    </source>
</evidence>
<sequence>MMKKRALILLSLFSLSCLAEAKSMESKVIDIKMTIPPVRMESDITYSLTYNNMGRPIQLSMDLLQPYSPKPLPTVLFITGGGFMDAPKSKFIGQRVDMARAGYVVASINYRVVPMVTFPGMLEDVKTAVRYLRANAEKFGIDPNRIAVMGESAGGYLAALMATTNGMREFDKGEYLDQQSDVQAAVDLYGLSDLTNVGADFSDEIKDAHKSPAIPEAMLVHGIPWQGGGSILSDLNKAKKANPITYISKKTPPFLIMHGDADNVVSPSQTKILHEALVSQGIESTRYVVKGADHAGFLWYQPEIMDIVIKFLDKNLKDKK</sequence>
<evidence type="ECO:0000256" key="1">
    <source>
        <dbReference type="ARBA" id="ARBA00022801"/>
    </source>
</evidence>
<dbReference type="PANTHER" id="PTHR48081:SF13">
    <property type="entry name" value="ALPHA_BETA HYDROLASE"/>
    <property type="match status" value="1"/>
</dbReference>
<feature type="signal peptide" evidence="2">
    <location>
        <begin position="1"/>
        <end position="21"/>
    </location>
</feature>
<dbReference type="PANTHER" id="PTHR48081">
    <property type="entry name" value="AB HYDROLASE SUPERFAMILY PROTEIN C4A8.06C"/>
    <property type="match status" value="1"/>
</dbReference>
<dbReference type="Proteomes" id="UP000245055">
    <property type="component" value="Unassembled WGS sequence"/>
</dbReference>
<organism evidence="4 5">
    <name type="scientific">Dickeya dianthicola</name>
    <dbReference type="NCBI Taxonomy" id="204039"/>
    <lineage>
        <taxon>Bacteria</taxon>
        <taxon>Pseudomonadati</taxon>
        <taxon>Pseudomonadota</taxon>
        <taxon>Gammaproteobacteria</taxon>
        <taxon>Enterobacterales</taxon>
        <taxon>Pectobacteriaceae</taxon>
        <taxon>Dickeya</taxon>
    </lineage>
</organism>
<dbReference type="EMBL" id="QESZ01000015">
    <property type="protein sequence ID" value="PWD73251.1"/>
    <property type="molecule type" value="Genomic_DNA"/>
</dbReference>
<dbReference type="GO" id="GO:0016787">
    <property type="term" value="F:hydrolase activity"/>
    <property type="evidence" value="ECO:0007669"/>
    <property type="project" value="UniProtKB-KW"/>
</dbReference>
<evidence type="ECO:0000313" key="5">
    <source>
        <dbReference type="Proteomes" id="UP000245055"/>
    </source>
</evidence>
<keyword evidence="1 4" id="KW-0378">Hydrolase</keyword>
<feature type="chain" id="PRO_5043892126" evidence="2">
    <location>
        <begin position="22"/>
        <end position="320"/>
    </location>
</feature>
<dbReference type="InterPro" id="IPR050300">
    <property type="entry name" value="GDXG_lipolytic_enzyme"/>
</dbReference>
<reference evidence="4 5" key="1">
    <citation type="submission" date="2018-05" db="EMBL/GenBank/DDBJ databases">
        <title>Genomic diversity of pathogens causing Blackleg of Potato in Pakistan.</title>
        <authorList>
            <person name="Sarfraz S."/>
            <person name="Riaz K."/>
            <person name="Oulghazi S."/>
            <person name="Cigna J."/>
            <person name="Sahi S.T."/>
            <person name="Khan S.H."/>
            <person name="Hameed A."/>
            <person name="Faure D."/>
        </authorList>
    </citation>
    <scope>NUCLEOTIDE SEQUENCE [LARGE SCALE GENOMIC DNA]</scope>
    <source>
        <strain evidence="4 5">SS70</strain>
    </source>
</reference>
<name>A0AAX1C5S6_9GAMM</name>
<dbReference type="PROSITE" id="PS51257">
    <property type="entry name" value="PROKAR_LIPOPROTEIN"/>
    <property type="match status" value="1"/>
</dbReference>
<accession>A0AAX1C5S6</accession>
<dbReference type="InterPro" id="IPR029058">
    <property type="entry name" value="AB_hydrolase_fold"/>
</dbReference>
<dbReference type="SUPFAM" id="SSF53474">
    <property type="entry name" value="alpha/beta-Hydrolases"/>
    <property type="match status" value="1"/>
</dbReference>
<gene>
    <name evidence="4" type="ORF">DF213_11495</name>
</gene>
<proteinExistence type="predicted"/>
<evidence type="ECO:0000256" key="2">
    <source>
        <dbReference type="SAM" id="SignalP"/>
    </source>
</evidence>
<dbReference type="InterPro" id="IPR049492">
    <property type="entry name" value="BD-FAE-like_dom"/>
</dbReference>
<dbReference type="RefSeq" id="WP_026594884.1">
    <property type="nucleotide sequence ID" value="NZ_CP162003.1"/>
</dbReference>
<dbReference type="Gene3D" id="3.40.50.1820">
    <property type="entry name" value="alpha/beta hydrolase"/>
    <property type="match status" value="1"/>
</dbReference>
<evidence type="ECO:0000313" key="4">
    <source>
        <dbReference type="EMBL" id="PWD73251.1"/>
    </source>
</evidence>
<keyword evidence="2" id="KW-0732">Signal</keyword>
<protein>
    <submittedName>
        <fullName evidence="4">Alpha/beta hydrolase</fullName>
    </submittedName>
</protein>
<comment type="caution">
    <text evidence="4">The sequence shown here is derived from an EMBL/GenBank/DDBJ whole genome shotgun (WGS) entry which is preliminary data.</text>
</comment>